<organism evidence="1 2">
    <name type="scientific">Streptomyces olindensis</name>
    <dbReference type="NCBI Taxonomy" id="358823"/>
    <lineage>
        <taxon>Bacteria</taxon>
        <taxon>Bacillati</taxon>
        <taxon>Actinomycetota</taxon>
        <taxon>Actinomycetes</taxon>
        <taxon>Kitasatosporales</taxon>
        <taxon>Streptomycetaceae</taxon>
        <taxon>Streptomyces</taxon>
    </lineage>
</organism>
<keyword evidence="2" id="KW-1185">Reference proteome</keyword>
<evidence type="ECO:0000313" key="1">
    <source>
        <dbReference type="EMBL" id="MEU2268500.1"/>
    </source>
</evidence>
<dbReference type="InterPro" id="IPR025101">
    <property type="entry name" value="DUF4012"/>
</dbReference>
<reference evidence="1 2" key="1">
    <citation type="submission" date="2024-06" db="EMBL/GenBank/DDBJ databases">
        <title>The Natural Products Discovery Center: Release of the First 8490 Sequenced Strains for Exploring Actinobacteria Biosynthetic Diversity.</title>
        <authorList>
            <person name="Kalkreuter E."/>
            <person name="Kautsar S.A."/>
            <person name="Yang D."/>
            <person name="Bader C.D."/>
            <person name="Teijaro C.N."/>
            <person name="Fluegel L."/>
            <person name="Davis C.M."/>
            <person name="Simpson J.R."/>
            <person name="Lauterbach L."/>
            <person name="Steele A.D."/>
            <person name="Gui C."/>
            <person name="Meng S."/>
            <person name="Li G."/>
            <person name="Viehrig K."/>
            <person name="Ye F."/>
            <person name="Su P."/>
            <person name="Kiefer A.F."/>
            <person name="Nichols A."/>
            <person name="Cepeda A.J."/>
            <person name="Yan W."/>
            <person name="Fan B."/>
            <person name="Jiang Y."/>
            <person name="Adhikari A."/>
            <person name="Zheng C.-J."/>
            <person name="Schuster L."/>
            <person name="Cowan T.M."/>
            <person name="Smanski M.J."/>
            <person name="Chevrette M.G."/>
            <person name="De Carvalho L.P.S."/>
            <person name="Shen B."/>
        </authorList>
    </citation>
    <scope>NUCLEOTIDE SEQUENCE [LARGE SCALE GENOMIC DNA]</scope>
    <source>
        <strain evidence="1 2">NPDC019583</strain>
    </source>
</reference>
<dbReference type="EMBL" id="JBEYBN010000025">
    <property type="protein sequence ID" value="MEU2268500.1"/>
    <property type="molecule type" value="Genomic_DNA"/>
</dbReference>
<name>A0ABV2XWX4_9ACTN</name>
<dbReference type="Pfam" id="PF13196">
    <property type="entry name" value="DUF4012"/>
    <property type="match status" value="1"/>
</dbReference>
<dbReference type="RefSeq" id="WP_359789955.1">
    <property type="nucleotide sequence ID" value="NZ_JBEYBN010000025.1"/>
</dbReference>
<sequence>MNIASDVARGSRGGGFAALLPALGGQAPALERAASIATETRAEVRQLPGSPWPHAVGHAHTRLVRLLDRIVPATADAAVAARVLPPVLGQHNPRRYFVVVQNTAEARGTGGMPGAFAVITADRGQLGFEALGNDDAVTGSNPEVDLGAEFTARYGRAQPTRYWANSNLSPHFPHAARIWSATWHQRSGRQVDGVVGLDPTVLSRLLRVTGPRRLADGTQLTADNVLDLAERTGYARYPDDAQRKAFLLDVARTASGSLVNALQDPRRLAGLVRAVYGDAAEGRLKMWSARENEQRLLATRPWGGTFPEDPGPFAGLVVNNAAGGKLDYYLERELSWNPGPCTSRGRLVSARITLRNMAPTSGLPAYVTQRGDKPSYRTRPGDNRLLVSYYASVGAHLTGASLDGRPAMLQSGVERRHPVYTLDVELPAQGTRTLTLDLVEPISDREPVLWRQPLVTPLRAHVGPYPACGD</sequence>
<comment type="caution">
    <text evidence="1">The sequence shown here is derived from an EMBL/GenBank/DDBJ whole genome shotgun (WGS) entry which is preliminary data.</text>
</comment>
<gene>
    <name evidence="1" type="ORF">ABZ568_19255</name>
</gene>
<evidence type="ECO:0000313" key="2">
    <source>
        <dbReference type="Proteomes" id="UP001550603"/>
    </source>
</evidence>
<protein>
    <submittedName>
        <fullName evidence="1">DUF4012 domain-containing protein</fullName>
    </submittedName>
</protein>
<accession>A0ABV2XWX4</accession>
<proteinExistence type="predicted"/>
<dbReference type="Proteomes" id="UP001550603">
    <property type="component" value="Unassembled WGS sequence"/>
</dbReference>